<dbReference type="SUPFAM" id="SSF53850">
    <property type="entry name" value="Periplasmic binding protein-like II"/>
    <property type="match status" value="1"/>
</dbReference>
<keyword evidence="3" id="KW-0238">DNA-binding</keyword>
<evidence type="ECO:0000256" key="1">
    <source>
        <dbReference type="ARBA" id="ARBA00009437"/>
    </source>
</evidence>
<dbReference type="PRINTS" id="PR00039">
    <property type="entry name" value="HTHLYSR"/>
</dbReference>
<comment type="similarity">
    <text evidence="1">Belongs to the LysR transcriptional regulatory family.</text>
</comment>
<dbReference type="PROSITE" id="PS50931">
    <property type="entry name" value="HTH_LYSR"/>
    <property type="match status" value="1"/>
</dbReference>
<dbReference type="Pfam" id="PF00126">
    <property type="entry name" value="HTH_1"/>
    <property type="match status" value="1"/>
</dbReference>
<dbReference type="AlphaFoldDB" id="A0A5M6IUV2"/>
<dbReference type="RefSeq" id="WP_150041270.1">
    <property type="nucleotide sequence ID" value="NZ_OW485601.1"/>
</dbReference>
<dbReference type="EMBL" id="VWPK01000018">
    <property type="protein sequence ID" value="KAA5611729.1"/>
    <property type="molecule type" value="Genomic_DNA"/>
</dbReference>
<evidence type="ECO:0000256" key="3">
    <source>
        <dbReference type="ARBA" id="ARBA00023125"/>
    </source>
</evidence>
<dbReference type="InterPro" id="IPR058163">
    <property type="entry name" value="LysR-type_TF_proteobact-type"/>
</dbReference>
<dbReference type="PANTHER" id="PTHR30537:SF1">
    <property type="entry name" value="HTH-TYPE TRANSCRIPTIONAL REGULATOR PGRR"/>
    <property type="match status" value="1"/>
</dbReference>
<evidence type="ECO:0000256" key="4">
    <source>
        <dbReference type="ARBA" id="ARBA00023163"/>
    </source>
</evidence>
<evidence type="ECO:0000313" key="7">
    <source>
        <dbReference type="Proteomes" id="UP000325255"/>
    </source>
</evidence>
<dbReference type="Pfam" id="PF03466">
    <property type="entry name" value="LysR_substrate"/>
    <property type="match status" value="1"/>
</dbReference>
<protein>
    <submittedName>
        <fullName evidence="6">LysR family transcriptional regulator</fullName>
    </submittedName>
</protein>
<dbReference type="FunFam" id="1.10.10.10:FF:000001">
    <property type="entry name" value="LysR family transcriptional regulator"/>
    <property type="match status" value="1"/>
</dbReference>
<dbReference type="GO" id="GO:0006351">
    <property type="term" value="P:DNA-templated transcription"/>
    <property type="evidence" value="ECO:0007669"/>
    <property type="project" value="TreeGrafter"/>
</dbReference>
<dbReference type="PANTHER" id="PTHR30537">
    <property type="entry name" value="HTH-TYPE TRANSCRIPTIONAL REGULATOR"/>
    <property type="match status" value="1"/>
</dbReference>
<dbReference type="GO" id="GO:0003700">
    <property type="term" value="F:DNA-binding transcription factor activity"/>
    <property type="evidence" value="ECO:0007669"/>
    <property type="project" value="InterPro"/>
</dbReference>
<dbReference type="CDD" id="cd08474">
    <property type="entry name" value="PBP2_CrgA_like_5"/>
    <property type="match status" value="1"/>
</dbReference>
<keyword evidence="4" id="KW-0804">Transcription</keyword>
<reference evidence="6 7" key="1">
    <citation type="submission" date="2019-09" db="EMBL/GenBank/DDBJ databases">
        <title>Genome sequence of Rhodovastum atsumiense, a diverse member of the Acetobacteraceae family of non-sulfur purple photosynthetic bacteria.</title>
        <authorList>
            <person name="Meyer T."/>
            <person name="Kyndt J."/>
        </authorList>
    </citation>
    <scope>NUCLEOTIDE SEQUENCE [LARGE SCALE GENOMIC DNA]</scope>
    <source>
        <strain evidence="6 7">DSM 21279</strain>
    </source>
</reference>
<accession>A0A5M6IUV2</accession>
<keyword evidence="7" id="KW-1185">Reference proteome</keyword>
<proteinExistence type="inferred from homology"/>
<dbReference type="SUPFAM" id="SSF46785">
    <property type="entry name" value="Winged helix' DNA-binding domain"/>
    <property type="match status" value="1"/>
</dbReference>
<evidence type="ECO:0000256" key="2">
    <source>
        <dbReference type="ARBA" id="ARBA00023015"/>
    </source>
</evidence>
<evidence type="ECO:0000259" key="5">
    <source>
        <dbReference type="PROSITE" id="PS50931"/>
    </source>
</evidence>
<name>A0A5M6IUV2_9PROT</name>
<keyword evidence="2" id="KW-0805">Transcription regulation</keyword>
<dbReference type="GO" id="GO:0043565">
    <property type="term" value="F:sequence-specific DNA binding"/>
    <property type="evidence" value="ECO:0007669"/>
    <property type="project" value="TreeGrafter"/>
</dbReference>
<dbReference type="InterPro" id="IPR036388">
    <property type="entry name" value="WH-like_DNA-bd_sf"/>
</dbReference>
<dbReference type="OrthoDB" id="9812435at2"/>
<feature type="domain" description="HTH lysR-type" evidence="5">
    <location>
        <begin position="4"/>
        <end position="61"/>
    </location>
</feature>
<dbReference type="InterPro" id="IPR005119">
    <property type="entry name" value="LysR_subst-bd"/>
</dbReference>
<dbReference type="InterPro" id="IPR000847">
    <property type="entry name" value="LysR_HTH_N"/>
</dbReference>
<comment type="caution">
    <text evidence="6">The sequence shown here is derived from an EMBL/GenBank/DDBJ whole genome shotgun (WGS) entry which is preliminary data.</text>
</comment>
<evidence type="ECO:0000313" key="6">
    <source>
        <dbReference type="EMBL" id="KAA5611729.1"/>
    </source>
</evidence>
<dbReference type="Gene3D" id="1.10.10.10">
    <property type="entry name" value="Winged helix-like DNA-binding domain superfamily/Winged helix DNA-binding domain"/>
    <property type="match status" value="1"/>
</dbReference>
<sequence>MKGTEFAELVAFMAVSQERSFRRAARRLGMSPSALSHTIRSLEERLGARLLNRTTRSVAPTEAGQVLFDRLRPAIADMEGAVRDVGACQMQPRGVVRVNLPRIAACLVVTPILADFLRGYPEVRLDLVIDDAVTDVVAKGFDAGIRSGERVAQDMVAVRLTPDLRMAVVGSPAYFRHRSLPQVPRDIRDHACITYRWHETGALYRWTFDSPGGSIDVDVDSVITANDTDLLLAAALQGAGLAFLPESFVAAHIARGELIRVLDACCKPFSGFYLYYPNRTHLPAALRAFIDFIKLPGSSLAARP</sequence>
<dbReference type="InterPro" id="IPR036390">
    <property type="entry name" value="WH_DNA-bd_sf"/>
</dbReference>
<dbReference type="Gene3D" id="3.40.190.290">
    <property type="match status" value="1"/>
</dbReference>
<gene>
    <name evidence="6" type="ORF">F1189_13105</name>
</gene>
<organism evidence="6 7">
    <name type="scientific">Rhodovastum atsumiense</name>
    <dbReference type="NCBI Taxonomy" id="504468"/>
    <lineage>
        <taxon>Bacteria</taxon>
        <taxon>Pseudomonadati</taxon>
        <taxon>Pseudomonadota</taxon>
        <taxon>Alphaproteobacteria</taxon>
        <taxon>Acetobacterales</taxon>
        <taxon>Acetobacteraceae</taxon>
        <taxon>Rhodovastum</taxon>
    </lineage>
</organism>
<dbReference type="Proteomes" id="UP000325255">
    <property type="component" value="Unassembled WGS sequence"/>
</dbReference>